<protein>
    <submittedName>
        <fullName evidence="2">Uncharacterized protein</fullName>
    </submittedName>
</protein>
<evidence type="ECO:0000313" key="3">
    <source>
        <dbReference type="Proteomes" id="UP000654075"/>
    </source>
</evidence>
<accession>A0A813FS59</accession>
<evidence type="ECO:0000256" key="1">
    <source>
        <dbReference type="SAM" id="MobiDB-lite"/>
    </source>
</evidence>
<evidence type="ECO:0000313" key="2">
    <source>
        <dbReference type="EMBL" id="CAE8615126.1"/>
    </source>
</evidence>
<name>A0A813FS59_POLGL</name>
<dbReference type="Proteomes" id="UP000654075">
    <property type="component" value="Unassembled WGS sequence"/>
</dbReference>
<sequence length="346" mass="38620">MSGRPQLATPTWREQNRQVLALQQWLFQADKELPDQEDLQATPRAANHDMSNVMMVAQAAPTPRSTPMSPADKRVMNKTYADAAAWSSAVLGVQVAPDDFQPENRHLAPCTRTQTAALTLREPPLATTSAPPLLEMVVTMQKTIVLIQAQFGDMFKIMQTVPTRHLSEMGQGMPDAIPACEENSERRRMLQHSLHQKIKETKASGRNGLELVFRPKDVQSPQQLFLRLQSMNVSLLKKVDKPDEHALASPFGITEVMSGQACAKVTWCKHPVQKLTFHWYGRQGTVVLKCKKTHLTDQVQQLILEKFGPVEGVSCPANAKRESEASDDERSAKRRFFQGHYSGGGC</sequence>
<keyword evidence="3" id="KW-1185">Reference proteome</keyword>
<feature type="region of interest" description="Disordered" evidence="1">
    <location>
        <begin position="318"/>
        <end position="346"/>
    </location>
</feature>
<reference evidence="2" key="1">
    <citation type="submission" date="2021-02" db="EMBL/GenBank/DDBJ databases">
        <authorList>
            <person name="Dougan E. K."/>
            <person name="Rhodes N."/>
            <person name="Thang M."/>
            <person name="Chan C."/>
        </authorList>
    </citation>
    <scope>NUCLEOTIDE SEQUENCE</scope>
</reference>
<gene>
    <name evidence="2" type="ORF">PGLA1383_LOCUS32842</name>
</gene>
<proteinExistence type="predicted"/>
<organism evidence="2 3">
    <name type="scientific">Polarella glacialis</name>
    <name type="common">Dinoflagellate</name>
    <dbReference type="NCBI Taxonomy" id="89957"/>
    <lineage>
        <taxon>Eukaryota</taxon>
        <taxon>Sar</taxon>
        <taxon>Alveolata</taxon>
        <taxon>Dinophyceae</taxon>
        <taxon>Suessiales</taxon>
        <taxon>Suessiaceae</taxon>
        <taxon>Polarella</taxon>
    </lineage>
</organism>
<feature type="compositionally biased region" description="Basic and acidic residues" evidence="1">
    <location>
        <begin position="319"/>
        <end position="331"/>
    </location>
</feature>
<dbReference type="AlphaFoldDB" id="A0A813FS59"/>
<dbReference type="EMBL" id="CAJNNV010025566">
    <property type="protein sequence ID" value="CAE8615126.1"/>
    <property type="molecule type" value="Genomic_DNA"/>
</dbReference>
<comment type="caution">
    <text evidence="2">The sequence shown here is derived from an EMBL/GenBank/DDBJ whole genome shotgun (WGS) entry which is preliminary data.</text>
</comment>